<feature type="signal peptide" evidence="1">
    <location>
        <begin position="1"/>
        <end position="29"/>
    </location>
</feature>
<organism evidence="2 3">
    <name type="scientific">Pseudaquabacterium pictum</name>
    <dbReference type="NCBI Taxonomy" id="2315236"/>
    <lineage>
        <taxon>Bacteria</taxon>
        <taxon>Pseudomonadati</taxon>
        <taxon>Pseudomonadota</taxon>
        <taxon>Betaproteobacteria</taxon>
        <taxon>Burkholderiales</taxon>
        <taxon>Sphaerotilaceae</taxon>
        <taxon>Pseudaquabacterium</taxon>
    </lineage>
</organism>
<dbReference type="AlphaFoldDB" id="A0A480ARD4"/>
<keyword evidence="3" id="KW-1185">Reference proteome</keyword>
<comment type="caution">
    <text evidence="2">The sequence shown here is derived from an EMBL/GenBank/DDBJ whole genome shotgun (WGS) entry which is preliminary data.</text>
</comment>
<evidence type="ECO:0000313" key="2">
    <source>
        <dbReference type="EMBL" id="GCL62592.1"/>
    </source>
</evidence>
<sequence length="130" mass="14436">MNEQQDTKMKKTRTLALATLALVPNLTVAGILDDLPDLQGKTIVYAGNFDQVPCPIGGKYDCLSWPMDLLKTTRGREICLKPTSYTSCSYSCKGLIAVGDDKIPYLYLLDRIGNDIKKSGFEVYKCLSLY</sequence>
<name>A0A480ARD4_9BURK</name>
<evidence type="ECO:0008006" key="4">
    <source>
        <dbReference type="Google" id="ProtNLM"/>
    </source>
</evidence>
<dbReference type="Proteomes" id="UP000301751">
    <property type="component" value="Unassembled WGS sequence"/>
</dbReference>
<evidence type="ECO:0000256" key="1">
    <source>
        <dbReference type="SAM" id="SignalP"/>
    </source>
</evidence>
<reference evidence="3" key="1">
    <citation type="submission" date="2019-03" db="EMBL/GenBank/DDBJ databases">
        <title>Aquabacterium pictum sp.nov., the first bacteriochlorophyll a-containing freshwater bacterium in the genus Aquabacterium of the class Betaproteobacteria.</title>
        <authorList>
            <person name="Hirose S."/>
            <person name="Tank M."/>
            <person name="Hara E."/>
            <person name="Tamaki H."/>
            <person name="Takaichi S."/>
            <person name="Haruta S."/>
            <person name="Hanada S."/>
        </authorList>
    </citation>
    <scope>NUCLEOTIDE SEQUENCE [LARGE SCALE GENOMIC DNA]</scope>
    <source>
        <strain evidence="3">W35</strain>
    </source>
</reference>
<protein>
    <recommendedName>
        <fullName evidence="4">Secreted protein</fullName>
    </recommendedName>
</protein>
<proteinExistence type="predicted"/>
<gene>
    <name evidence="2" type="ORF">AQPW35_16730</name>
</gene>
<evidence type="ECO:0000313" key="3">
    <source>
        <dbReference type="Proteomes" id="UP000301751"/>
    </source>
</evidence>
<dbReference type="EMBL" id="BJCL01000003">
    <property type="protein sequence ID" value="GCL62592.1"/>
    <property type="molecule type" value="Genomic_DNA"/>
</dbReference>
<feature type="chain" id="PRO_5019860087" description="Secreted protein" evidence="1">
    <location>
        <begin position="30"/>
        <end position="130"/>
    </location>
</feature>
<keyword evidence="1" id="KW-0732">Signal</keyword>
<accession>A0A480ARD4</accession>